<dbReference type="Proteomes" id="UP000029643">
    <property type="component" value="Unassembled WGS sequence"/>
</dbReference>
<dbReference type="RefSeq" id="WP_042498876.1">
    <property type="nucleotide sequence ID" value="NZ_BBNU01000011.1"/>
</dbReference>
<dbReference type="AlphaFoldDB" id="A0A090WU68"/>
<dbReference type="EMBL" id="BBNU01000011">
    <property type="protein sequence ID" value="GAL80536.1"/>
    <property type="molecule type" value="Genomic_DNA"/>
</dbReference>
<evidence type="ECO:0000313" key="1">
    <source>
        <dbReference type="EMBL" id="GAL80536.1"/>
    </source>
</evidence>
<proteinExistence type="predicted"/>
<sequence>MAINFGFDGSSKNNDGVQEIPSNKSLLIQKLTDLPPLLPEVVKGLQNTEAVFQHFKPSVNVVFDNLDKGMVKETIRFTDMLDFEVEKIVSRSEFLTELELKKRIYFDIVNKLQNNSELKELLKNKDSKTALLKKIQDLKKEIKNS</sequence>
<gene>
    <name evidence="1" type="ORF">JCM19274_1162</name>
</gene>
<organism evidence="1 2">
    <name type="scientific">Algibacter lectus</name>
    <dbReference type="NCBI Taxonomy" id="221126"/>
    <lineage>
        <taxon>Bacteria</taxon>
        <taxon>Pseudomonadati</taxon>
        <taxon>Bacteroidota</taxon>
        <taxon>Flavobacteriia</taxon>
        <taxon>Flavobacteriales</taxon>
        <taxon>Flavobacteriaceae</taxon>
        <taxon>Algibacter</taxon>
    </lineage>
</organism>
<evidence type="ECO:0000313" key="2">
    <source>
        <dbReference type="Proteomes" id="UP000029643"/>
    </source>
</evidence>
<name>A0A090WU68_9FLAO</name>
<accession>A0A090WU68</accession>
<comment type="caution">
    <text evidence="1">The sequence shown here is derived from an EMBL/GenBank/DDBJ whole genome shotgun (WGS) entry which is preliminary data.</text>
</comment>
<reference evidence="1 2" key="1">
    <citation type="journal article" date="2014" name="Genome Announc.">
        <title>Draft Genome Sequences of Marine Flavobacterium Algibacter lectus Strains SS8 and NR4.</title>
        <authorList>
            <person name="Takatani N."/>
            <person name="Nakanishi M."/>
            <person name="Meirelles P."/>
            <person name="Mino S."/>
            <person name="Suda W."/>
            <person name="Oshima K."/>
            <person name="Hattori M."/>
            <person name="Ohkuma M."/>
            <person name="Hosokawa M."/>
            <person name="Miyashita K."/>
            <person name="Thompson F.L."/>
            <person name="Niwa A."/>
            <person name="Sawabe T."/>
            <person name="Sawabe T."/>
        </authorList>
    </citation>
    <scope>NUCLEOTIDE SEQUENCE [LARGE SCALE GENOMIC DNA]</scope>
    <source>
        <strain evidence="2">JCM19274</strain>
    </source>
</reference>
<dbReference type="STRING" id="221126.SAMN04489722_101437"/>
<protein>
    <submittedName>
        <fullName evidence="1">Uncharacterized protein</fullName>
    </submittedName>
</protein>